<comment type="similarity">
    <text evidence="1">Belongs to the thiolase-like superfamily. Thiolase family.</text>
</comment>
<feature type="domain" description="Thiolase C-terminal" evidence="5">
    <location>
        <begin position="278"/>
        <end position="399"/>
    </location>
</feature>
<dbReference type="Pfam" id="PF00108">
    <property type="entry name" value="Thiolase_N"/>
    <property type="match status" value="1"/>
</dbReference>
<dbReference type="InterPro" id="IPR002155">
    <property type="entry name" value="Thiolase"/>
</dbReference>
<dbReference type="NCBIfam" id="NF005890">
    <property type="entry name" value="PRK07851.1"/>
    <property type="match status" value="1"/>
</dbReference>
<reference evidence="7" key="1">
    <citation type="submission" date="2020-05" db="EMBL/GenBank/DDBJ databases">
        <authorList>
            <person name="Chiriac C."/>
            <person name="Salcher M."/>
            <person name="Ghai R."/>
            <person name="Kavagutti S V."/>
        </authorList>
    </citation>
    <scope>NUCLEOTIDE SEQUENCE</scope>
</reference>
<evidence type="ECO:0000313" key="8">
    <source>
        <dbReference type="EMBL" id="CAB5032747.1"/>
    </source>
</evidence>
<dbReference type="InterPro" id="IPR020613">
    <property type="entry name" value="Thiolase_CS"/>
</dbReference>
<protein>
    <submittedName>
        <fullName evidence="7">Unannotated protein</fullName>
    </submittedName>
</protein>
<dbReference type="Pfam" id="PF02803">
    <property type="entry name" value="Thiolase_C"/>
    <property type="match status" value="1"/>
</dbReference>
<dbReference type="InterPro" id="IPR020617">
    <property type="entry name" value="Thiolase_C"/>
</dbReference>
<dbReference type="InterPro" id="IPR020616">
    <property type="entry name" value="Thiolase_N"/>
</dbReference>
<dbReference type="InterPro" id="IPR016039">
    <property type="entry name" value="Thiolase-like"/>
</dbReference>
<sequence length="401" mass="42306">MTDAVIVAAARSPFGKAFRGSLASVRPDDLTETVVRAAMSRVPGLDPSTLDDLFVGCAVPSDEHGDNIARRVAIQLGYDDVPGVTVNRFCASSVQTTRMALHAIRAGEGRAFISAGVDCVSRYRTPVDDSRNPRFAAAMERSAAFTASGEVWTDPRTEGLLPDVYIDMGQTAEHVAVLRGVSRERQDEYALRSQQRAIEALDAGYFDTEIVPITLADGTVVTTDDGPRRDSTIERMASLSPVFRAEGTVTAANACPLNDGAAALVVMSSDYAHELGITPLARIVATSSTSLSPEIMGLGPVSAIRALLSARGMSARDIDLFEINEAFAAQVLPSIDDLGLDEARVNVHGGAIAIGHPFGATGARLLGTLINGLTRRDETFGVASMCVAGGQGMALLLERIS</sequence>
<evidence type="ECO:0000256" key="3">
    <source>
        <dbReference type="ARBA" id="ARBA00023315"/>
    </source>
</evidence>
<dbReference type="EMBL" id="CAFBIZ010000058">
    <property type="protein sequence ID" value="CAB4848412.1"/>
    <property type="molecule type" value="Genomic_DNA"/>
</dbReference>
<evidence type="ECO:0000313" key="6">
    <source>
        <dbReference type="EMBL" id="CAB4848412.1"/>
    </source>
</evidence>
<name>A0A6J7IZX8_9ZZZZ</name>
<gene>
    <name evidence="6" type="ORF">UFOPK3268_00600</name>
    <name evidence="7" type="ORF">UFOPK3752_00731</name>
    <name evidence="8" type="ORF">UFOPK4150_01182</name>
</gene>
<dbReference type="Gene3D" id="3.40.47.10">
    <property type="match status" value="1"/>
</dbReference>
<dbReference type="FunFam" id="3.40.47.10:FF:000013">
    <property type="entry name" value="Acetyl-CoA acetyltransferase"/>
    <property type="match status" value="1"/>
</dbReference>
<dbReference type="PROSITE" id="PS00099">
    <property type="entry name" value="THIOLASE_3"/>
    <property type="match status" value="1"/>
</dbReference>
<dbReference type="PIRSF" id="PIRSF000429">
    <property type="entry name" value="Ac-CoA_Ac_transf"/>
    <property type="match status" value="1"/>
</dbReference>
<dbReference type="PANTHER" id="PTHR18919">
    <property type="entry name" value="ACETYL-COA C-ACYLTRANSFERASE"/>
    <property type="match status" value="1"/>
</dbReference>
<dbReference type="EMBL" id="CAFBND010000021">
    <property type="protein sequence ID" value="CAB4935914.1"/>
    <property type="molecule type" value="Genomic_DNA"/>
</dbReference>
<dbReference type="PANTHER" id="PTHR18919:SF134">
    <property type="entry name" value="BETA-KETOACYL COA THIOLASE FADA3-RELATED"/>
    <property type="match status" value="1"/>
</dbReference>
<evidence type="ECO:0000256" key="1">
    <source>
        <dbReference type="ARBA" id="ARBA00010982"/>
    </source>
</evidence>
<keyword evidence="2" id="KW-0808">Transferase</keyword>
<keyword evidence="3" id="KW-0012">Acyltransferase</keyword>
<dbReference type="GO" id="GO:0016747">
    <property type="term" value="F:acyltransferase activity, transferring groups other than amino-acyl groups"/>
    <property type="evidence" value="ECO:0007669"/>
    <property type="project" value="InterPro"/>
</dbReference>
<evidence type="ECO:0000259" key="4">
    <source>
        <dbReference type="Pfam" id="PF00108"/>
    </source>
</evidence>
<dbReference type="AlphaFoldDB" id="A0A6J7IZX8"/>
<organism evidence="7">
    <name type="scientific">freshwater metagenome</name>
    <dbReference type="NCBI Taxonomy" id="449393"/>
    <lineage>
        <taxon>unclassified sequences</taxon>
        <taxon>metagenomes</taxon>
        <taxon>ecological metagenomes</taxon>
    </lineage>
</organism>
<feature type="domain" description="Thiolase N-terminal" evidence="4">
    <location>
        <begin position="5"/>
        <end position="269"/>
    </location>
</feature>
<evidence type="ECO:0000256" key="2">
    <source>
        <dbReference type="ARBA" id="ARBA00022679"/>
    </source>
</evidence>
<evidence type="ECO:0000313" key="7">
    <source>
        <dbReference type="EMBL" id="CAB4935914.1"/>
    </source>
</evidence>
<dbReference type="InterPro" id="IPR020610">
    <property type="entry name" value="Thiolase_AS"/>
</dbReference>
<accession>A0A6J7IZX8</accession>
<dbReference type="SUPFAM" id="SSF53901">
    <property type="entry name" value="Thiolase-like"/>
    <property type="match status" value="2"/>
</dbReference>
<dbReference type="EMBL" id="CAFBPU010000022">
    <property type="protein sequence ID" value="CAB5032747.1"/>
    <property type="molecule type" value="Genomic_DNA"/>
</dbReference>
<dbReference type="NCBIfam" id="TIGR01930">
    <property type="entry name" value="AcCoA-C-Actrans"/>
    <property type="match status" value="1"/>
</dbReference>
<dbReference type="PROSITE" id="PS00737">
    <property type="entry name" value="THIOLASE_2"/>
    <property type="match status" value="1"/>
</dbReference>
<proteinExistence type="inferred from homology"/>
<evidence type="ECO:0000259" key="5">
    <source>
        <dbReference type="Pfam" id="PF02803"/>
    </source>
</evidence>
<dbReference type="CDD" id="cd00751">
    <property type="entry name" value="thiolase"/>
    <property type="match status" value="1"/>
</dbReference>